<gene>
    <name evidence="1" type="ORF">E2C01_014445</name>
</gene>
<reference evidence="1 2" key="1">
    <citation type="submission" date="2019-05" db="EMBL/GenBank/DDBJ databases">
        <title>Another draft genome of Portunus trituberculatus and its Hox gene families provides insights of decapod evolution.</title>
        <authorList>
            <person name="Jeong J.-H."/>
            <person name="Song I."/>
            <person name="Kim S."/>
            <person name="Choi T."/>
            <person name="Kim D."/>
            <person name="Ryu S."/>
            <person name="Kim W."/>
        </authorList>
    </citation>
    <scope>NUCLEOTIDE SEQUENCE [LARGE SCALE GENOMIC DNA]</scope>
    <source>
        <tissue evidence="1">Muscle</tissue>
    </source>
</reference>
<dbReference type="AlphaFoldDB" id="A0A5B7DJ82"/>
<comment type="caution">
    <text evidence="1">The sequence shown here is derived from an EMBL/GenBank/DDBJ whole genome shotgun (WGS) entry which is preliminary data.</text>
</comment>
<keyword evidence="2" id="KW-1185">Reference proteome</keyword>
<evidence type="ECO:0000313" key="2">
    <source>
        <dbReference type="Proteomes" id="UP000324222"/>
    </source>
</evidence>
<proteinExistence type="predicted"/>
<organism evidence="1 2">
    <name type="scientific">Portunus trituberculatus</name>
    <name type="common">Swimming crab</name>
    <name type="synonym">Neptunus trituberculatus</name>
    <dbReference type="NCBI Taxonomy" id="210409"/>
    <lineage>
        <taxon>Eukaryota</taxon>
        <taxon>Metazoa</taxon>
        <taxon>Ecdysozoa</taxon>
        <taxon>Arthropoda</taxon>
        <taxon>Crustacea</taxon>
        <taxon>Multicrustacea</taxon>
        <taxon>Malacostraca</taxon>
        <taxon>Eumalacostraca</taxon>
        <taxon>Eucarida</taxon>
        <taxon>Decapoda</taxon>
        <taxon>Pleocyemata</taxon>
        <taxon>Brachyura</taxon>
        <taxon>Eubrachyura</taxon>
        <taxon>Portunoidea</taxon>
        <taxon>Portunidae</taxon>
        <taxon>Portuninae</taxon>
        <taxon>Portunus</taxon>
    </lineage>
</organism>
<dbReference type="EMBL" id="VSRR010000977">
    <property type="protein sequence ID" value="MPC21458.1"/>
    <property type="molecule type" value="Genomic_DNA"/>
</dbReference>
<dbReference type="Proteomes" id="UP000324222">
    <property type="component" value="Unassembled WGS sequence"/>
</dbReference>
<evidence type="ECO:0000313" key="1">
    <source>
        <dbReference type="EMBL" id="MPC21458.1"/>
    </source>
</evidence>
<sequence length="81" mass="9333">MNSLLINNLKIQLNNLTHLLNTDRQKEKKRGRKARSWFGLHSMATTINCHTSKNMTMIPTDIIFGLNTLCSAKYCCELHLE</sequence>
<name>A0A5B7DJ82_PORTR</name>
<accession>A0A5B7DJ82</accession>
<protein>
    <submittedName>
        <fullName evidence="1">Uncharacterized protein</fullName>
    </submittedName>
</protein>